<dbReference type="Proteomes" id="UP000695022">
    <property type="component" value="Unplaced"/>
</dbReference>
<keyword evidence="3" id="KW-1185">Reference proteome</keyword>
<proteinExistence type="predicted"/>
<evidence type="ECO:0000256" key="1">
    <source>
        <dbReference type="SAM" id="Coils"/>
    </source>
</evidence>
<evidence type="ECO:0000313" key="4">
    <source>
        <dbReference type="RefSeq" id="XP_014667554.1"/>
    </source>
</evidence>
<evidence type="ECO:0000256" key="2">
    <source>
        <dbReference type="SAM" id="MobiDB-lite"/>
    </source>
</evidence>
<evidence type="ECO:0000313" key="5">
    <source>
        <dbReference type="RefSeq" id="XP_014667555.1"/>
    </source>
</evidence>
<evidence type="ECO:0000313" key="3">
    <source>
        <dbReference type="Proteomes" id="UP000695022"/>
    </source>
</evidence>
<name>A0ABM1E5T3_PRICU</name>
<feature type="region of interest" description="Disordered" evidence="2">
    <location>
        <begin position="1"/>
        <end position="21"/>
    </location>
</feature>
<dbReference type="RefSeq" id="XP_014667555.1">
    <property type="nucleotide sequence ID" value="XM_014812069.1"/>
</dbReference>
<feature type="coiled-coil region" evidence="1">
    <location>
        <begin position="588"/>
        <end position="696"/>
    </location>
</feature>
<protein>
    <submittedName>
        <fullName evidence="4 5">Intracellular protein transport protein USO1-like isoform X1</fullName>
    </submittedName>
</protein>
<feature type="region of interest" description="Disordered" evidence="2">
    <location>
        <begin position="250"/>
        <end position="269"/>
    </location>
</feature>
<dbReference type="RefSeq" id="XP_014667554.1">
    <property type="nucleotide sequence ID" value="XM_014812068.1"/>
</dbReference>
<dbReference type="GeneID" id="106809109"/>
<feature type="coiled-coil region" evidence="1">
    <location>
        <begin position="58"/>
        <end position="88"/>
    </location>
</feature>
<keyword evidence="1" id="KW-0175">Coiled coil</keyword>
<gene>
    <name evidence="4 5" type="primary">LOC106809109</name>
</gene>
<reference evidence="4 5" key="1">
    <citation type="submission" date="2025-05" db="UniProtKB">
        <authorList>
            <consortium name="RefSeq"/>
        </authorList>
    </citation>
    <scope>IDENTIFICATION</scope>
</reference>
<sequence>MDSYGNKSLPEKESVSTLAENDSDEEIVIPIAPHVSQGSFNLLKLVREQIKNEEKIEMRSCEDVLRNKARLLEQLEEEEHQAKQSLSLDNIPAATARSSQLFNVGRSADRVLAAPSVHGQMSRASKTRLRGTPDLYSSGFEDDSSDPGGLLPRKSNSLEVVPGQTTAEMESLLKNLHVHHATVNTPGGESTARTSPPLNRDDEVAQLKESLQNMVSVLSDSERRLAEEQNIKEKVMAEVKRLSQQNAMLREQARASSGSDSGAPAFNSKPTQVLGMEARLTRAVQELEQERSQTAEVITELETKYAHQLSKLQVAEKDALRRLIRETERNKAQEDCIAALRDHIHKMLADVATTTTTDRRQRQRWIDTVRPGTKGSQEIQQILRAVQQEEGVHPSQPEEVVRCLWYRRKEVAAQLSLLQHYLAEIGLNTSKLPDELKRLLSEKMDMEQQIKNQAWEIHNRIRDRQVMENTLKERLASLTSKKNKLEAHVKTVAGQAAQLDAENKALKLNATSASSKADGGASSLRAEIETMQERLLVEVCKRQQLEAELQLITNKPQDNNLSHIANCTGTVDDAGTAKRLLHEREVELKSLQDVVRRQKLDIESLNTQLSSAQLQKSPLGGSREPNEADALVKLKDLKKKLQFIESQLHAKDKQLVAMETELRLVNRSVLSQEADKAELKAQLNNTSKDVQLLRDANITLERRFTAEYDTFQKEKTESGS</sequence>
<feature type="region of interest" description="Disordered" evidence="2">
    <location>
        <begin position="115"/>
        <end position="156"/>
    </location>
</feature>
<accession>A0ABM1E5T3</accession>
<organism evidence="3 4">
    <name type="scientific">Priapulus caudatus</name>
    <name type="common">Priapulid worm</name>
    <dbReference type="NCBI Taxonomy" id="37621"/>
    <lineage>
        <taxon>Eukaryota</taxon>
        <taxon>Metazoa</taxon>
        <taxon>Ecdysozoa</taxon>
        <taxon>Scalidophora</taxon>
        <taxon>Priapulida</taxon>
        <taxon>Priapulimorpha</taxon>
        <taxon>Priapulimorphida</taxon>
        <taxon>Priapulidae</taxon>
        <taxon>Priapulus</taxon>
    </lineage>
</organism>
<feature type="coiled-coil region" evidence="1">
    <location>
        <begin position="436"/>
        <end position="488"/>
    </location>
</feature>